<feature type="compositionally biased region" description="Basic and acidic residues" evidence="1">
    <location>
        <begin position="791"/>
        <end position="809"/>
    </location>
</feature>
<feature type="compositionally biased region" description="Polar residues" evidence="1">
    <location>
        <begin position="1618"/>
        <end position="1629"/>
    </location>
</feature>
<feature type="region of interest" description="Disordered" evidence="1">
    <location>
        <begin position="1205"/>
        <end position="1243"/>
    </location>
</feature>
<feature type="compositionally biased region" description="Polar residues" evidence="1">
    <location>
        <begin position="351"/>
        <end position="363"/>
    </location>
</feature>
<feature type="compositionally biased region" description="Polar residues" evidence="1">
    <location>
        <begin position="1548"/>
        <end position="1566"/>
    </location>
</feature>
<feature type="region of interest" description="Disordered" evidence="1">
    <location>
        <begin position="551"/>
        <end position="571"/>
    </location>
</feature>
<feature type="compositionally biased region" description="Basic and acidic residues" evidence="1">
    <location>
        <begin position="1579"/>
        <end position="1589"/>
    </location>
</feature>
<feature type="compositionally biased region" description="Polar residues" evidence="1">
    <location>
        <begin position="1205"/>
        <end position="1217"/>
    </location>
</feature>
<feature type="compositionally biased region" description="Low complexity" evidence="1">
    <location>
        <begin position="1385"/>
        <end position="1399"/>
    </location>
</feature>
<proteinExistence type="predicted"/>
<gene>
    <name evidence="2" type="ORF">LtaPh_2610600</name>
</gene>
<feature type="compositionally biased region" description="Polar residues" evidence="1">
    <location>
        <begin position="686"/>
        <end position="698"/>
    </location>
</feature>
<feature type="compositionally biased region" description="Basic and acidic residues" evidence="1">
    <location>
        <begin position="1604"/>
        <end position="1614"/>
    </location>
</feature>
<feature type="region of interest" description="Disordered" evidence="1">
    <location>
        <begin position="585"/>
        <end position="698"/>
    </location>
</feature>
<organism evidence="2 3">
    <name type="scientific">Leishmania tarentolae</name>
    <name type="common">Sauroleishmania tarentolae</name>
    <dbReference type="NCBI Taxonomy" id="5689"/>
    <lineage>
        <taxon>Eukaryota</taxon>
        <taxon>Discoba</taxon>
        <taxon>Euglenozoa</taxon>
        <taxon>Kinetoplastea</taxon>
        <taxon>Metakinetoplastina</taxon>
        <taxon>Trypanosomatida</taxon>
        <taxon>Trypanosomatidae</taxon>
        <taxon>Leishmaniinae</taxon>
        <taxon>Leishmania</taxon>
        <taxon>lizard Leishmania</taxon>
    </lineage>
</organism>
<feature type="region of interest" description="Disordered" evidence="1">
    <location>
        <begin position="330"/>
        <end position="378"/>
    </location>
</feature>
<feature type="region of interest" description="Disordered" evidence="1">
    <location>
        <begin position="1471"/>
        <end position="1630"/>
    </location>
</feature>
<feature type="compositionally biased region" description="Polar residues" evidence="1">
    <location>
        <begin position="600"/>
        <end position="624"/>
    </location>
</feature>
<feature type="region of interest" description="Disordered" evidence="1">
    <location>
        <begin position="1385"/>
        <end position="1406"/>
    </location>
</feature>
<comment type="caution">
    <text evidence="2">The sequence shown here is derived from an EMBL/GenBank/DDBJ whole genome shotgun (WGS) entry which is preliminary data.</text>
</comment>
<feature type="compositionally biased region" description="Low complexity" evidence="1">
    <location>
        <begin position="333"/>
        <end position="345"/>
    </location>
</feature>
<feature type="region of interest" description="Disordered" evidence="1">
    <location>
        <begin position="1082"/>
        <end position="1104"/>
    </location>
</feature>
<name>A0A640KKA0_LEITA</name>
<feature type="region of interest" description="Disordered" evidence="1">
    <location>
        <begin position="112"/>
        <end position="217"/>
    </location>
</feature>
<keyword evidence="3" id="KW-1185">Reference proteome</keyword>
<evidence type="ECO:0000256" key="1">
    <source>
        <dbReference type="SAM" id="MobiDB-lite"/>
    </source>
</evidence>
<feature type="compositionally biased region" description="Low complexity" evidence="1">
    <location>
        <begin position="1005"/>
        <end position="1022"/>
    </location>
</feature>
<dbReference type="EMBL" id="BLBS01000035">
    <property type="protein sequence ID" value="GET89475.1"/>
    <property type="molecule type" value="Genomic_DNA"/>
</dbReference>
<feature type="region of interest" description="Disordered" evidence="1">
    <location>
        <begin position="791"/>
        <end position="860"/>
    </location>
</feature>
<feature type="region of interest" description="Disordered" evidence="1">
    <location>
        <begin position="1003"/>
        <end position="1025"/>
    </location>
</feature>
<sequence>MGSPTVQTQWSAAVPHGRRECLLSRGGECGGPITTHDANNTDQDQITSATVVPLAGQPQPIALKETCRHSSASAIQQLQSIPRYDAVGVTHTKRAKSSAAAAAASTAIQHFSSSTSVYHPDTNASSKPRQGYTSFFTRPSSATATFRGTTNGSSLPHPALKSRSISAAQQRQLQHPRTLPRHAKNAQSNCSHTRPLLAAHPQESVKAAPSGDGRRHLGKNLIAVPPVATTAQMRAFSNKTLYVRPRSESFTCTSLPDSQPASANHKSIQVLKVRHSGSPTARAQYTDMMSNNAVRGPESLSQGNQCDFLPAPRPHNVSLMDTREQVTLDDPNAKSAHSSHHCSASMVKLQQPRQVSTGSSPQIGQAYPPRTREDGTDSCTPGCQFVESGVGDNGCGTHHLLDEYQASEEREMAVPFTPQAAAGVAGIEIGPAAGEWNLPRIQQRIIAARLQAEVHQHFTSAVEILLAVQMSLDVDYQEASQRSGRREPAPVFLLTPAQRAYYADLIGRELQYVTALWTAKLQSTESPTLAFAMPAVNRLRGTAGNNAVLHGELPDPTRATGAAAKEEDSGVGNKIHTRAVERLIPSMKHPLTSPAHATHRTASSTSCPNSDTPAHSAVASSLTSMDHRLSKAASCKSTPVGFREVREMQTSVHRSRPPRDSSTDSFNDGEAEASHDSSSKVKASSPRTPASNACSISATSTHASGPALYVIPEIFALHSPAEPSGPCKKPVQCNRRHGRQPIPRKTYLIEAISTNSSIKELSSVWDDKMLGSKTHGPFDASVMQRIRQHSTEMKTRSLNEAQNPREARSPSHSKPFALTAECSDGRGTGHHGSLLSQTPLARSSESSRRQASQRKAGSNVFHLSPSQLTESAAEFYVNGGAVASAPPLECTTTDTALHRAEDAPSLVSARAGSSQTLSSTASLVAFNSCSLSTPQRHHPAHLSESDVDAAARLTCQQTAQGGSIQAPLRPPSPITKDTCACGSAPAPSTLLAVATSGGASVKTQPVSANVSSGAPASPVSSSRPLSYVKDGGQHSELSVASASSAVKRCHMAQQGELLADKQRQSTTSFSVKAASDMQLSSGIHTSSAHPRHLHCRSSSDGSTATNGIISAITTEMTSITPTACSTGAQDGDGDHQESWRFLHPSSSTRVLAAWDENESPFPCLVSTQRPYAYEHKTIICDDGQPCKRLILCKPEQLPLRTRMHGTNTGISAPSNASPDGVSESAPPHPRSPTLHLTPTHSQPTPPTLVIVGANARSLQGSQTQLQHEECTNTDSTVNSHGPRTSPVVTSASQEAERLEEHLPLAMAATHAVEASPPEEEEACISDDERAVLERSAVESVVMRNTSSADPEKKDLVLNVSTVDDSASQDHSSGALLREAVVNGGSEASSSGAAGCPESGLQTTDGTCVNKERREFIFSGDVAQSWLDEEGSLSGNYYNAYRVKLKREEATSLKWRGPPVFNLRAIAAAGDGDVEGGPHSGHDNRSTSPCTAATDTAAEEPSAALATDALHRARLPGGMPDGVTKTSTKRTDIHFEAPRGLLKSRDQASQHQQPSHSEMLRQSSSHPFTRHSAVTAAAVTERDDQSRRADMSNAHPLPRSSVEAKTAREGLERPRATAIPTSLSPDSFTQLPHDKVYGDDNFIMFRRAAAAAVSASRPGMPGATQRKHPETSRSTRAHPWPTSVL</sequence>
<reference evidence="2" key="1">
    <citation type="submission" date="2019-11" db="EMBL/GenBank/DDBJ databases">
        <title>Leishmania tarentolae CDS.</title>
        <authorList>
            <person name="Goto Y."/>
            <person name="Yamagishi J."/>
        </authorList>
    </citation>
    <scope>NUCLEOTIDE SEQUENCE [LARGE SCALE GENOMIC DNA]</scope>
    <source>
        <strain evidence="2">Parrot Tar II</strain>
    </source>
</reference>
<feature type="compositionally biased region" description="Polar residues" evidence="1">
    <location>
        <begin position="163"/>
        <end position="175"/>
    </location>
</feature>
<evidence type="ECO:0000313" key="2">
    <source>
        <dbReference type="EMBL" id="GET89475.1"/>
    </source>
</evidence>
<dbReference type="OrthoDB" id="266281at2759"/>
<accession>A0A640KKA0</accession>
<protein>
    <submittedName>
        <fullName evidence="2">Uncharacterized protein</fullName>
    </submittedName>
</protein>
<feature type="compositionally biased region" description="Basic and acidic residues" evidence="1">
    <location>
        <begin position="1528"/>
        <end position="1547"/>
    </location>
</feature>
<evidence type="ECO:0000313" key="3">
    <source>
        <dbReference type="Proteomes" id="UP000419144"/>
    </source>
</evidence>
<dbReference type="Proteomes" id="UP000419144">
    <property type="component" value="Unassembled WGS sequence"/>
</dbReference>
<dbReference type="VEuPathDB" id="TriTrypDB:LtaPh_2610600"/>
<feature type="region of interest" description="Disordered" evidence="1">
    <location>
        <begin position="1652"/>
        <end position="1684"/>
    </location>
</feature>
<feature type="compositionally biased region" description="Low complexity" evidence="1">
    <location>
        <begin position="841"/>
        <end position="854"/>
    </location>
</feature>
<feature type="compositionally biased region" description="Polar residues" evidence="1">
    <location>
        <begin position="112"/>
        <end position="154"/>
    </location>
</feature>